<dbReference type="Gene3D" id="1.25.10.90">
    <property type="match status" value="1"/>
</dbReference>
<dbReference type="AlphaFoldDB" id="A0A9D2Q301"/>
<protein>
    <submittedName>
        <fullName evidence="1">DNA alkylation repair protein</fullName>
    </submittedName>
</protein>
<reference evidence="1" key="2">
    <citation type="submission" date="2021-04" db="EMBL/GenBank/DDBJ databases">
        <authorList>
            <person name="Gilroy R."/>
        </authorList>
    </citation>
    <scope>NUCLEOTIDE SEQUENCE</scope>
    <source>
        <strain evidence="1">5933</strain>
    </source>
</reference>
<evidence type="ECO:0000313" key="1">
    <source>
        <dbReference type="EMBL" id="HJC71894.1"/>
    </source>
</evidence>
<proteinExistence type="predicted"/>
<dbReference type="InterPro" id="IPR016024">
    <property type="entry name" value="ARM-type_fold"/>
</dbReference>
<evidence type="ECO:0000313" key="2">
    <source>
        <dbReference type="Proteomes" id="UP000823918"/>
    </source>
</evidence>
<dbReference type="Pfam" id="PF08713">
    <property type="entry name" value="DNA_alkylation"/>
    <property type="match status" value="1"/>
</dbReference>
<comment type="caution">
    <text evidence="1">The sequence shown here is derived from an EMBL/GenBank/DDBJ whole genome shotgun (WGS) entry which is preliminary data.</text>
</comment>
<sequence>MDRDTLMKTLHAMAEPSYAAFAASLLPGSAPVLGVRLPALRKLAASLVKSYGAAALSFPGDSYFEEVMLRGMMTGLLVKEPSDWPCVLSFLPSVSDWSVCDSFCSSFPAVKRSPEPFFPLVYALRNEKAPFTARFSLVMMLRYYLTESHLAQVLSHVETCRREEYYVQMAAAWTLAEAFALFPERTLHTLRRLQEQSSPIAALAVRKICESKKITPEQKAQVRQERGET</sequence>
<dbReference type="InterPro" id="IPR014825">
    <property type="entry name" value="DNA_alkylation"/>
</dbReference>
<dbReference type="SUPFAM" id="SSF48371">
    <property type="entry name" value="ARM repeat"/>
    <property type="match status" value="1"/>
</dbReference>
<organism evidence="1 2">
    <name type="scientific">Candidatus Ruthenibacterium merdavium</name>
    <dbReference type="NCBI Taxonomy" id="2838752"/>
    <lineage>
        <taxon>Bacteria</taxon>
        <taxon>Bacillati</taxon>
        <taxon>Bacillota</taxon>
        <taxon>Clostridia</taxon>
        <taxon>Eubacteriales</taxon>
        <taxon>Oscillospiraceae</taxon>
        <taxon>Ruthenibacterium</taxon>
    </lineage>
</organism>
<dbReference type="EMBL" id="DWWA01000020">
    <property type="protein sequence ID" value="HJC71894.1"/>
    <property type="molecule type" value="Genomic_DNA"/>
</dbReference>
<reference evidence="1" key="1">
    <citation type="journal article" date="2021" name="PeerJ">
        <title>Extensive microbial diversity within the chicken gut microbiome revealed by metagenomics and culture.</title>
        <authorList>
            <person name="Gilroy R."/>
            <person name="Ravi A."/>
            <person name="Getino M."/>
            <person name="Pursley I."/>
            <person name="Horton D.L."/>
            <person name="Alikhan N.F."/>
            <person name="Baker D."/>
            <person name="Gharbi K."/>
            <person name="Hall N."/>
            <person name="Watson M."/>
            <person name="Adriaenssens E.M."/>
            <person name="Foster-Nyarko E."/>
            <person name="Jarju S."/>
            <person name="Secka A."/>
            <person name="Antonio M."/>
            <person name="Oren A."/>
            <person name="Chaudhuri R.R."/>
            <person name="La Ragione R."/>
            <person name="Hildebrand F."/>
            <person name="Pallen M.J."/>
        </authorList>
    </citation>
    <scope>NUCLEOTIDE SEQUENCE</scope>
    <source>
        <strain evidence="1">5933</strain>
    </source>
</reference>
<accession>A0A9D2Q301</accession>
<dbReference type="CDD" id="cd06561">
    <property type="entry name" value="AlkD_like"/>
    <property type="match status" value="1"/>
</dbReference>
<name>A0A9D2Q301_9FIRM</name>
<dbReference type="PANTHER" id="PTHR34070">
    <property type="entry name" value="ARMADILLO-TYPE FOLD"/>
    <property type="match status" value="1"/>
</dbReference>
<gene>
    <name evidence="1" type="ORF">H9698_03745</name>
</gene>
<dbReference type="Proteomes" id="UP000823918">
    <property type="component" value="Unassembled WGS sequence"/>
</dbReference>
<dbReference type="PANTHER" id="PTHR34070:SF1">
    <property type="entry name" value="DNA ALKYLATION REPAIR PROTEIN"/>
    <property type="match status" value="1"/>
</dbReference>